<proteinExistence type="predicted"/>
<evidence type="ECO:0000259" key="2">
    <source>
        <dbReference type="Pfam" id="PF04194"/>
    </source>
</evidence>
<dbReference type="OMA" id="CEDSCEP"/>
<feature type="compositionally biased region" description="Basic and acidic residues" evidence="1">
    <location>
        <begin position="1"/>
        <end position="12"/>
    </location>
</feature>
<dbReference type="Proteomes" id="UP000654075">
    <property type="component" value="Unassembled WGS sequence"/>
</dbReference>
<evidence type="ECO:0000313" key="3">
    <source>
        <dbReference type="EMBL" id="CAE8607317.1"/>
    </source>
</evidence>
<dbReference type="InterPro" id="IPR007320">
    <property type="entry name" value="PDCD2_C"/>
</dbReference>
<feature type="domain" description="Programmed cell death protein 2 C-terminal" evidence="2">
    <location>
        <begin position="90"/>
        <end position="193"/>
    </location>
</feature>
<protein>
    <recommendedName>
        <fullName evidence="2">Programmed cell death protein 2 C-terminal domain-containing protein</fullName>
    </recommendedName>
</protein>
<comment type="caution">
    <text evidence="3">The sequence shown here is derived from an EMBL/GenBank/DDBJ whole genome shotgun (WGS) entry which is preliminary data.</text>
</comment>
<evidence type="ECO:0000313" key="4">
    <source>
        <dbReference type="Proteomes" id="UP000654075"/>
    </source>
</evidence>
<feature type="non-terminal residue" evidence="3">
    <location>
        <position position="203"/>
    </location>
</feature>
<reference evidence="3" key="1">
    <citation type="submission" date="2021-02" db="EMBL/GenBank/DDBJ databases">
        <authorList>
            <person name="Dougan E. K."/>
            <person name="Rhodes N."/>
            <person name="Thang M."/>
            <person name="Chan C."/>
        </authorList>
    </citation>
    <scope>NUCLEOTIDE SEQUENCE</scope>
</reference>
<organism evidence="3 4">
    <name type="scientific">Polarella glacialis</name>
    <name type="common">Dinoflagellate</name>
    <dbReference type="NCBI Taxonomy" id="89957"/>
    <lineage>
        <taxon>Eukaryota</taxon>
        <taxon>Sar</taxon>
        <taxon>Alveolata</taxon>
        <taxon>Dinophyceae</taxon>
        <taxon>Suessiales</taxon>
        <taxon>Suessiaceae</taxon>
        <taxon>Polarella</taxon>
    </lineage>
</organism>
<keyword evidence="4" id="KW-1185">Reference proteome</keyword>
<dbReference type="PANTHER" id="PTHR46421:SF1">
    <property type="entry name" value="PROGRAMMED CELL DEATH PROTEIN 2-LIKE"/>
    <property type="match status" value="1"/>
</dbReference>
<feature type="region of interest" description="Disordered" evidence="1">
    <location>
        <begin position="1"/>
        <end position="22"/>
    </location>
</feature>
<feature type="compositionally biased region" description="Acidic residues" evidence="1">
    <location>
        <begin position="13"/>
        <end position="22"/>
    </location>
</feature>
<sequence>GVTVDAKAKEKKDDDDDDEDDYPEVFAAAAKEAADVAKGLKIEGSMANDKLALVKLREYQDKMASDAESGLDKTGEKFYEEWCEERSVKDEFFARFQSFHRENPSHILRYELGGAPLWFCKHRQLEGEVPCCSRCGGKRVFEMQVQPQLIYLLRGSPLADRLDFGTMCVYVCEDSCEPEAGSSPYIEEFVYVQPEPTEEWIPK</sequence>
<dbReference type="OrthoDB" id="443682at2759"/>
<dbReference type="GO" id="GO:0005737">
    <property type="term" value="C:cytoplasm"/>
    <property type="evidence" value="ECO:0007669"/>
    <property type="project" value="InterPro"/>
</dbReference>
<evidence type="ECO:0000256" key="1">
    <source>
        <dbReference type="SAM" id="MobiDB-lite"/>
    </source>
</evidence>
<dbReference type="AlphaFoldDB" id="A0A813F6T1"/>
<dbReference type="PANTHER" id="PTHR46421">
    <property type="entry name" value="PROGRAMMED CELL DEATH PROTEIN 2-LIKE"/>
    <property type="match status" value="1"/>
</dbReference>
<gene>
    <name evidence="3" type="ORF">PGLA1383_LOCUS25251</name>
</gene>
<name>A0A813F6T1_POLGL</name>
<dbReference type="Pfam" id="PF04194">
    <property type="entry name" value="PDCD2_C"/>
    <property type="match status" value="1"/>
</dbReference>
<accession>A0A813F6T1</accession>
<dbReference type="InterPro" id="IPR052815">
    <property type="entry name" value="PDCD2-like_regulator"/>
</dbReference>
<dbReference type="EMBL" id="CAJNNV010021190">
    <property type="protein sequence ID" value="CAE8607317.1"/>
    <property type="molecule type" value="Genomic_DNA"/>
</dbReference>